<dbReference type="SUPFAM" id="SSF51905">
    <property type="entry name" value="FAD/NAD(P)-binding domain"/>
    <property type="match status" value="1"/>
</dbReference>
<feature type="binding site" evidence="5">
    <location>
        <position position="82"/>
    </location>
    <ligand>
        <name>FAD</name>
        <dbReference type="ChEBI" id="CHEBI:57692"/>
    </ligand>
</feature>
<comment type="caution">
    <text evidence="8">The sequence shown here is derived from an EMBL/GenBank/DDBJ whole genome shotgun (WGS) entry which is preliminary data.</text>
</comment>
<evidence type="ECO:0000313" key="9">
    <source>
        <dbReference type="Proteomes" id="UP000218784"/>
    </source>
</evidence>
<keyword evidence="9" id="KW-1185">Reference proteome</keyword>
<evidence type="ECO:0000256" key="6">
    <source>
        <dbReference type="SAM" id="MobiDB-lite"/>
    </source>
</evidence>
<dbReference type="EMBL" id="NWVD01000005">
    <property type="protein sequence ID" value="PCG08469.1"/>
    <property type="molecule type" value="Genomic_DNA"/>
</dbReference>
<dbReference type="InterPro" id="IPR012132">
    <property type="entry name" value="GMC_OxRdtase"/>
</dbReference>
<dbReference type="InterPro" id="IPR000172">
    <property type="entry name" value="GMC_OxRdtase_N"/>
</dbReference>
<feature type="binding site" evidence="5">
    <location>
        <position position="218"/>
    </location>
    <ligand>
        <name>FAD</name>
        <dbReference type="ChEBI" id="CHEBI:57692"/>
    </ligand>
</feature>
<protein>
    <submittedName>
        <fullName evidence="8">Glucose-methanol-choline oxidoreductase</fullName>
    </submittedName>
</protein>
<dbReference type="Pfam" id="PF00732">
    <property type="entry name" value="GMC_oxred_N"/>
    <property type="match status" value="1"/>
</dbReference>
<dbReference type="GO" id="GO:0016614">
    <property type="term" value="F:oxidoreductase activity, acting on CH-OH group of donors"/>
    <property type="evidence" value="ECO:0007669"/>
    <property type="project" value="InterPro"/>
</dbReference>
<keyword evidence="4 5" id="KW-0274">FAD</keyword>
<dbReference type="RefSeq" id="WP_096612838.1">
    <property type="nucleotide sequence ID" value="NZ_NWVD01000005.1"/>
</dbReference>
<dbReference type="Pfam" id="PF05199">
    <property type="entry name" value="GMC_oxred_C"/>
    <property type="match status" value="1"/>
</dbReference>
<feature type="region of interest" description="Disordered" evidence="6">
    <location>
        <begin position="169"/>
        <end position="188"/>
    </location>
</feature>
<evidence type="ECO:0000256" key="4">
    <source>
        <dbReference type="ARBA" id="ARBA00022827"/>
    </source>
</evidence>
<organism evidence="8 9">
    <name type="scientific">Sphingomonas ginsenosidimutans</name>
    <dbReference type="NCBI Taxonomy" id="862134"/>
    <lineage>
        <taxon>Bacteria</taxon>
        <taxon>Pseudomonadati</taxon>
        <taxon>Pseudomonadota</taxon>
        <taxon>Alphaproteobacteria</taxon>
        <taxon>Sphingomonadales</taxon>
        <taxon>Sphingomonadaceae</taxon>
        <taxon>Sphingomonas</taxon>
    </lineage>
</organism>
<comment type="similarity">
    <text evidence="2">Belongs to the GMC oxidoreductase family.</text>
</comment>
<evidence type="ECO:0000259" key="7">
    <source>
        <dbReference type="PROSITE" id="PS00624"/>
    </source>
</evidence>
<accession>A0A2A4HX45</accession>
<feature type="domain" description="Glucose-methanol-choline oxidoreductase N-terminal" evidence="7">
    <location>
        <begin position="253"/>
        <end position="267"/>
    </location>
</feature>
<dbReference type="PIRSF" id="PIRSF000137">
    <property type="entry name" value="Alcohol_oxidase"/>
    <property type="match status" value="1"/>
</dbReference>
<sequence length="536" mass="58146">MSYDYVIVGAGAAGCVLAYRLSEDPRIVVCVIEAGPRDTHPFISMPKGLAKVMADPKHLWAYASEPDACTGEQSEMWVRGRVLGGSTSTNGMMYVRGQPADFDAIADVSSDDWSWKHIGAAYAALEGHELGAAETRGDAGPLKVTMPTLRDELSEAQIAAGVAMGWPRKDDVNAPDNGDGIGFTPRTIAGGKRQSAATAFLRPAEKRANLTVMTDCTVDRVTFTGKRATGVEVVRDGRRETVAARGEVIVCGGAMASPGVLERSGIGDEGRLKALGIPLIHHNPEVGEGLIEHRGLIVQWKVRRDISQNKQFHGWRLLRSAVQYYLTRSGPMAAAAYEIGGWFRTRPGLNRPDAQMLVAPFSFDFAKQRQDVERFPGMHVVVYPLRPTSRGSIHITTRDPDAAASFRPNYRANDEDRAAMIGAIRVVRDYVRRSPLGELVGEETMPGAQYETDQQILDAYDRFGTCGYHAVGSCRMGNDAASVVDPQLRVRGVDGLRIMDTSIMPAIPAGNTQGPTMAMAWRAADLILRDHVATPA</sequence>
<dbReference type="Gene3D" id="3.30.560.10">
    <property type="entry name" value="Glucose Oxidase, domain 3"/>
    <property type="match status" value="1"/>
</dbReference>
<evidence type="ECO:0000256" key="1">
    <source>
        <dbReference type="ARBA" id="ARBA00001974"/>
    </source>
</evidence>
<dbReference type="PROSITE" id="PS00624">
    <property type="entry name" value="GMC_OXRED_2"/>
    <property type="match status" value="1"/>
</dbReference>
<name>A0A2A4HX45_9SPHN</name>
<evidence type="ECO:0000256" key="2">
    <source>
        <dbReference type="ARBA" id="ARBA00010790"/>
    </source>
</evidence>
<reference evidence="8 9" key="1">
    <citation type="submission" date="2017-09" db="EMBL/GenBank/DDBJ databases">
        <title>Sphingomonas ginsenosidimutans KACC 14949, whole genome shotgun sequence.</title>
        <authorList>
            <person name="Feng G."/>
            <person name="Zhu H."/>
        </authorList>
    </citation>
    <scope>NUCLEOTIDE SEQUENCE [LARGE SCALE GENOMIC DNA]</scope>
    <source>
        <strain evidence="8 9">KACC 14949</strain>
    </source>
</reference>
<dbReference type="SUPFAM" id="SSF54373">
    <property type="entry name" value="FAD-linked reductases, C-terminal domain"/>
    <property type="match status" value="1"/>
</dbReference>
<dbReference type="PANTHER" id="PTHR11552">
    <property type="entry name" value="GLUCOSE-METHANOL-CHOLINE GMC OXIDOREDUCTASE"/>
    <property type="match status" value="1"/>
</dbReference>
<dbReference type="Gene3D" id="3.50.50.60">
    <property type="entry name" value="FAD/NAD(P)-binding domain"/>
    <property type="match status" value="1"/>
</dbReference>
<evidence type="ECO:0000256" key="3">
    <source>
        <dbReference type="ARBA" id="ARBA00022630"/>
    </source>
</evidence>
<dbReference type="InterPro" id="IPR007867">
    <property type="entry name" value="GMC_OxRtase_C"/>
</dbReference>
<dbReference type="InterPro" id="IPR036188">
    <property type="entry name" value="FAD/NAD-bd_sf"/>
</dbReference>
<evidence type="ECO:0000256" key="5">
    <source>
        <dbReference type="PIRSR" id="PIRSR000137-2"/>
    </source>
</evidence>
<keyword evidence="3" id="KW-0285">Flavoprotein</keyword>
<dbReference type="GO" id="GO:0050660">
    <property type="term" value="F:flavin adenine dinucleotide binding"/>
    <property type="evidence" value="ECO:0007669"/>
    <property type="project" value="InterPro"/>
</dbReference>
<gene>
    <name evidence="8" type="ORF">COA17_12335</name>
</gene>
<proteinExistence type="inferred from homology"/>
<dbReference type="AlphaFoldDB" id="A0A2A4HX45"/>
<comment type="cofactor">
    <cofactor evidence="1 5">
        <name>FAD</name>
        <dbReference type="ChEBI" id="CHEBI:57692"/>
    </cofactor>
</comment>
<evidence type="ECO:0000313" key="8">
    <source>
        <dbReference type="EMBL" id="PCG08469.1"/>
    </source>
</evidence>
<dbReference type="Proteomes" id="UP000218784">
    <property type="component" value="Unassembled WGS sequence"/>
</dbReference>
<dbReference type="PANTHER" id="PTHR11552:SF147">
    <property type="entry name" value="CHOLINE DEHYDROGENASE, MITOCHONDRIAL"/>
    <property type="match status" value="1"/>
</dbReference>